<accession>A0A069RHZ9</accession>
<dbReference type="GO" id="GO:0015562">
    <property type="term" value="F:efflux transmembrane transporter activity"/>
    <property type="evidence" value="ECO:0007669"/>
    <property type="project" value="InterPro"/>
</dbReference>
<feature type="chain" id="PRO_5010273979" evidence="3">
    <location>
        <begin position="24"/>
        <end position="364"/>
    </location>
</feature>
<protein>
    <submittedName>
        <fullName evidence="4">RND family efflux transporter, MFP subunit</fullName>
    </submittedName>
</protein>
<dbReference type="SUPFAM" id="SSF111369">
    <property type="entry name" value="HlyD-like secretion proteins"/>
    <property type="match status" value="1"/>
</dbReference>
<dbReference type="GO" id="GO:1990281">
    <property type="term" value="C:efflux pump complex"/>
    <property type="evidence" value="ECO:0007669"/>
    <property type="project" value="TreeGrafter"/>
</dbReference>
<evidence type="ECO:0000256" key="2">
    <source>
        <dbReference type="SAM" id="Coils"/>
    </source>
</evidence>
<feature type="signal peptide" evidence="3">
    <location>
        <begin position="1"/>
        <end position="23"/>
    </location>
</feature>
<comment type="caution">
    <text evidence="4">The sequence shown here is derived from an EMBL/GenBank/DDBJ whole genome shotgun (WGS) entry which is preliminary data.</text>
</comment>
<gene>
    <name evidence="4" type="ORF">CLIT_10c05120</name>
</gene>
<sequence length="364" mass="40071">MKKRLTLLMMCVVMIAMSACAKAQEPDIQEKTRAVQVEAVKNTKNPVALSYVGTVDSKDIVDYSFKSGGKIARMYVEEGDRVSKGELLAQLDTQDINFQLSAAAANMNSVQENIKKAKDQLEYSEQQLEKMDSLQKSGGISKDQLDQVRLQRDIARASYNQANSQYESARADYSYKQTLLEESSIYAKQDGIVADIAFEEGERVGASASIVTLRSMNQIVNIGLAQGDLNDVKVGLAAMVDVDGKKASGIVESIDEVPDMATRTYKAQIRVSDGKYRLGMIAKVSIDVGEKQGVWVPMHSIFSDGENYVYIVDNDRAFKRTVQMMENHEDRVMVSGVDSGELLAVSGMKNLNDGSKVNIVEQGE</sequence>
<keyword evidence="2" id="KW-0175">Coiled coil</keyword>
<evidence type="ECO:0000256" key="3">
    <source>
        <dbReference type="SAM" id="SignalP"/>
    </source>
</evidence>
<keyword evidence="3" id="KW-0732">Signal</keyword>
<keyword evidence="5" id="KW-1185">Reference proteome</keyword>
<dbReference type="EMBL" id="JJMM01000010">
    <property type="protein sequence ID" value="KDR95785.1"/>
    <property type="molecule type" value="Genomic_DNA"/>
</dbReference>
<evidence type="ECO:0000256" key="1">
    <source>
        <dbReference type="ARBA" id="ARBA00009477"/>
    </source>
</evidence>
<dbReference type="AlphaFoldDB" id="A0A069RHZ9"/>
<dbReference type="Proteomes" id="UP000027946">
    <property type="component" value="Unassembled WGS sequence"/>
</dbReference>
<dbReference type="PROSITE" id="PS51257">
    <property type="entry name" value="PROKAR_LIPOPROTEIN"/>
    <property type="match status" value="1"/>
</dbReference>
<dbReference type="STRING" id="1121324.CLIT_10c05120"/>
<reference evidence="4 5" key="1">
    <citation type="submission" date="2014-03" db="EMBL/GenBank/DDBJ databases">
        <title>Genome sequence of Clostridium litorale W6, DSM 5388.</title>
        <authorList>
            <person name="Poehlein A."/>
            <person name="Jagirdar A."/>
            <person name="Khonsari B."/>
            <person name="Chibani C.M."/>
            <person name="Gutierrez Gutierrez D.A."/>
            <person name="Davydova E."/>
            <person name="Alghaithi H.S."/>
            <person name="Nair K.P."/>
            <person name="Dhamotharan K."/>
            <person name="Chandran L."/>
            <person name="G W."/>
            <person name="Daniel R."/>
        </authorList>
    </citation>
    <scope>NUCLEOTIDE SEQUENCE [LARGE SCALE GENOMIC DNA]</scope>
    <source>
        <strain evidence="4 5">W6</strain>
    </source>
</reference>
<dbReference type="Gene3D" id="2.40.30.170">
    <property type="match status" value="1"/>
</dbReference>
<dbReference type="Gene3D" id="2.40.50.100">
    <property type="match status" value="1"/>
</dbReference>
<comment type="similarity">
    <text evidence="1">Belongs to the membrane fusion protein (MFP) (TC 8.A.1) family.</text>
</comment>
<dbReference type="OrthoDB" id="2015187at2"/>
<dbReference type="RefSeq" id="WP_038264341.1">
    <property type="nucleotide sequence ID" value="NZ_FSRH01000011.1"/>
</dbReference>
<dbReference type="PANTHER" id="PTHR30469:SF20">
    <property type="entry name" value="EFFLUX RND TRANSPORTER PERIPLASMIC ADAPTOR SUBUNIT"/>
    <property type="match status" value="1"/>
</dbReference>
<dbReference type="InterPro" id="IPR006143">
    <property type="entry name" value="RND_pump_MFP"/>
</dbReference>
<dbReference type="Gene3D" id="2.40.420.20">
    <property type="match status" value="1"/>
</dbReference>
<proteinExistence type="inferred from homology"/>
<name>A0A069RHZ9_PEPLI</name>
<dbReference type="Gene3D" id="1.10.287.470">
    <property type="entry name" value="Helix hairpin bin"/>
    <property type="match status" value="1"/>
</dbReference>
<dbReference type="PANTHER" id="PTHR30469">
    <property type="entry name" value="MULTIDRUG RESISTANCE PROTEIN MDTA"/>
    <property type="match status" value="1"/>
</dbReference>
<organism evidence="4 5">
    <name type="scientific">Peptoclostridium litorale DSM 5388</name>
    <dbReference type="NCBI Taxonomy" id="1121324"/>
    <lineage>
        <taxon>Bacteria</taxon>
        <taxon>Bacillati</taxon>
        <taxon>Bacillota</taxon>
        <taxon>Clostridia</taxon>
        <taxon>Peptostreptococcales</taxon>
        <taxon>Peptoclostridiaceae</taxon>
        <taxon>Peptoclostridium</taxon>
    </lineage>
</organism>
<evidence type="ECO:0000313" key="5">
    <source>
        <dbReference type="Proteomes" id="UP000027946"/>
    </source>
</evidence>
<dbReference type="NCBIfam" id="TIGR01730">
    <property type="entry name" value="RND_mfp"/>
    <property type="match status" value="1"/>
</dbReference>
<evidence type="ECO:0000313" key="4">
    <source>
        <dbReference type="EMBL" id="KDR95785.1"/>
    </source>
</evidence>
<dbReference type="eggNOG" id="COG0845">
    <property type="taxonomic scope" value="Bacteria"/>
</dbReference>
<feature type="coiled-coil region" evidence="2">
    <location>
        <begin position="100"/>
        <end position="134"/>
    </location>
</feature>